<dbReference type="Pfam" id="PF05267">
    <property type="entry name" value="DUF725"/>
    <property type="match status" value="1"/>
</dbReference>
<dbReference type="InterPro" id="IPR007931">
    <property type="entry name" value="TsetseEP"/>
</dbReference>
<protein>
    <recommendedName>
        <fullName evidence="1">Protein TsetseEP domain-containing protein</fullName>
    </recommendedName>
</protein>
<evidence type="ECO:0000313" key="2">
    <source>
        <dbReference type="EMBL" id="GBP08019.1"/>
    </source>
</evidence>
<dbReference type="Proteomes" id="UP000299102">
    <property type="component" value="Unassembled WGS sequence"/>
</dbReference>
<feature type="non-terminal residue" evidence="2">
    <location>
        <position position="87"/>
    </location>
</feature>
<keyword evidence="3" id="KW-1185">Reference proteome</keyword>
<dbReference type="AlphaFoldDB" id="A0A4C1T0P0"/>
<evidence type="ECO:0000313" key="3">
    <source>
        <dbReference type="Proteomes" id="UP000299102"/>
    </source>
</evidence>
<feature type="domain" description="Protein TsetseEP" evidence="1">
    <location>
        <begin position="10"/>
        <end position="85"/>
    </location>
</feature>
<evidence type="ECO:0000259" key="1">
    <source>
        <dbReference type="Pfam" id="PF05267"/>
    </source>
</evidence>
<reference evidence="2 3" key="1">
    <citation type="journal article" date="2019" name="Commun. Biol.">
        <title>The bagworm genome reveals a unique fibroin gene that provides high tensile strength.</title>
        <authorList>
            <person name="Kono N."/>
            <person name="Nakamura H."/>
            <person name="Ohtoshi R."/>
            <person name="Tomita M."/>
            <person name="Numata K."/>
            <person name="Arakawa K."/>
        </authorList>
    </citation>
    <scope>NUCLEOTIDE SEQUENCE [LARGE SCALE GENOMIC DNA]</scope>
</reference>
<name>A0A4C1T0P0_EUMVA</name>
<accession>A0A4C1T0P0</accession>
<comment type="caution">
    <text evidence="2">The sequence shown here is derived from an EMBL/GenBank/DDBJ whole genome shotgun (WGS) entry which is preliminary data.</text>
</comment>
<gene>
    <name evidence="2" type="ORF">EVAR_74018_1</name>
</gene>
<dbReference type="OrthoDB" id="8054395at2759"/>
<dbReference type="EMBL" id="BGZK01011727">
    <property type="protein sequence ID" value="GBP08019.1"/>
    <property type="molecule type" value="Genomic_DNA"/>
</dbReference>
<proteinExistence type="predicted"/>
<organism evidence="2 3">
    <name type="scientific">Eumeta variegata</name>
    <name type="common">Bagworm moth</name>
    <name type="synonym">Eumeta japonica</name>
    <dbReference type="NCBI Taxonomy" id="151549"/>
    <lineage>
        <taxon>Eukaryota</taxon>
        <taxon>Metazoa</taxon>
        <taxon>Ecdysozoa</taxon>
        <taxon>Arthropoda</taxon>
        <taxon>Hexapoda</taxon>
        <taxon>Insecta</taxon>
        <taxon>Pterygota</taxon>
        <taxon>Neoptera</taxon>
        <taxon>Endopterygota</taxon>
        <taxon>Lepidoptera</taxon>
        <taxon>Glossata</taxon>
        <taxon>Ditrysia</taxon>
        <taxon>Tineoidea</taxon>
        <taxon>Psychidae</taxon>
        <taxon>Oiketicinae</taxon>
        <taxon>Eumeta</taxon>
    </lineage>
</organism>
<sequence>MTRYADPVRSEACFNYYIYQINTIAETYKNAYADCLQKSADDRSNADRATLNDRNKLADSVDSSCALLYQCREISSPRNMFECYITT</sequence>